<comment type="subcellular location">
    <subcellularLocation>
        <location evidence="2">Cytoplasmic vesicle</location>
        <location evidence="2">Secretory vesicle</location>
        <location evidence="2">Synaptic vesicle membrane</location>
        <topology evidence="2">Multi-pass membrane protein</topology>
    </subcellularLocation>
    <subcellularLocation>
        <location evidence="1">Endosome</location>
    </subcellularLocation>
    <subcellularLocation>
        <location evidence="17">Presynaptic cell membrane</location>
    </subcellularLocation>
</comment>
<keyword evidence="6" id="KW-0109">Calcium transport</keyword>
<evidence type="ECO:0000256" key="19">
    <source>
        <dbReference type="SAM" id="Phobius"/>
    </source>
</evidence>
<dbReference type="GO" id="GO:0005262">
    <property type="term" value="F:calcium channel activity"/>
    <property type="evidence" value="ECO:0007669"/>
    <property type="project" value="UniProtKB-KW"/>
</dbReference>
<comment type="similarity">
    <text evidence="3">Belongs to the calcium channel flower family.</text>
</comment>
<sequence length="183" mass="19615">MASFFSADKIGSMLARPNEDPTQDDGTPWYMKYGTRGLGIFGGGISIIFGLFNCLGILLGNIDCLFGGIIQVLTGFLVLMIEAPCCCMFIDQVQMVSDIVDKRPVWNKAALYIGLPILALMMCLSLTTIAGSGLIFIAGILYGMVALGKKAPLEAMKSSIVLTTTCQSTVTIDPHRSNAVDYV</sequence>
<keyword evidence="6" id="KW-0106">Calcium</keyword>
<evidence type="ECO:0000256" key="13">
    <source>
        <dbReference type="ARBA" id="ARBA00023136"/>
    </source>
</evidence>
<dbReference type="PANTHER" id="PTHR13314">
    <property type="entry name" value="CALCIUM CHANNEL FLOWER HOMOLOG"/>
    <property type="match status" value="1"/>
</dbReference>
<evidence type="ECO:0000256" key="7">
    <source>
        <dbReference type="ARBA" id="ARBA00022583"/>
    </source>
</evidence>
<keyword evidence="14" id="KW-0966">Cell projection</keyword>
<dbReference type="InterPro" id="IPR019365">
    <property type="entry name" value="TVP18/Ca-channel_flower"/>
</dbReference>
<keyword evidence="15" id="KW-0407">Ion channel</keyword>
<protein>
    <recommendedName>
        <fullName evidence="4">Calcium channel flower</fullName>
    </recommendedName>
</protein>
<accession>A0A3Q0IM85</accession>
<evidence type="ECO:0000256" key="4">
    <source>
        <dbReference type="ARBA" id="ARBA00016120"/>
    </source>
</evidence>
<name>A0A3Q0IM85_DIACI</name>
<dbReference type="CTD" id="39720"/>
<evidence type="ECO:0000256" key="16">
    <source>
        <dbReference type="ARBA" id="ARBA00023329"/>
    </source>
</evidence>
<gene>
    <name evidence="21" type="primary">LOC103506569</name>
</gene>
<evidence type="ECO:0000256" key="18">
    <source>
        <dbReference type="ARBA" id="ARBA00046506"/>
    </source>
</evidence>
<evidence type="ECO:0000256" key="10">
    <source>
        <dbReference type="ARBA" id="ARBA00022753"/>
    </source>
</evidence>
<dbReference type="PANTHER" id="PTHR13314:SF2">
    <property type="entry name" value="CALCIUM CHANNEL FLOWER HOMOLOG"/>
    <property type="match status" value="1"/>
</dbReference>
<evidence type="ECO:0000256" key="14">
    <source>
        <dbReference type="ARBA" id="ARBA00023273"/>
    </source>
</evidence>
<dbReference type="SMART" id="SM01077">
    <property type="entry name" value="Cg6151-P"/>
    <property type="match status" value="1"/>
</dbReference>
<dbReference type="AlphaFoldDB" id="A0A3Q0IM85"/>
<evidence type="ECO:0000256" key="5">
    <source>
        <dbReference type="ARBA" id="ARBA00022448"/>
    </source>
</evidence>
<keyword evidence="10" id="KW-0967">Endosome</keyword>
<evidence type="ECO:0000256" key="15">
    <source>
        <dbReference type="ARBA" id="ARBA00023303"/>
    </source>
</evidence>
<dbReference type="PaxDb" id="121845-A0A3Q0IM85"/>
<evidence type="ECO:0000256" key="3">
    <source>
        <dbReference type="ARBA" id="ARBA00010023"/>
    </source>
</evidence>
<dbReference type="GeneID" id="103506569"/>
<keyword evidence="13 19" id="KW-0472">Membrane</keyword>
<evidence type="ECO:0000256" key="12">
    <source>
        <dbReference type="ARBA" id="ARBA00023065"/>
    </source>
</evidence>
<dbReference type="Pfam" id="PF10233">
    <property type="entry name" value="Cg6151-P"/>
    <property type="match status" value="1"/>
</dbReference>
<keyword evidence="8" id="KW-0107">Calcium channel</keyword>
<keyword evidence="12" id="KW-0406">Ion transport</keyword>
<comment type="subunit">
    <text evidence="18">Homomultimer. Associates with the dally/ magu complex.</text>
</comment>
<dbReference type="GO" id="GO:0042734">
    <property type="term" value="C:presynaptic membrane"/>
    <property type="evidence" value="ECO:0007669"/>
    <property type="project" value="UniProtKB-SubCell"/>
</dbReference>
<keyword evidence="20" id="KW-1185">Reference proteome</keyword>
<keyword evidence="16" id="KW-0968">Cytoplasmic vesicle</keyword>
<evidence type="ECO:0000313" key="21">
    <source>
        <dbReference type="RefSeq" id="XP_026677394.1"/>
    </source>
</evidence>
<dbReference type="OMA" id="YWQKAAL"/>
<evidence type="ECO:0000256" key="2">
    <source>
        <dbReference type="ARBA" id="ARBA00004644"/>
    </source>
</evidence>
<proteinExistence type="inferred from homology"/>
<dbReference type="KEGG" id="dci:103506569"/>
<evidence type="ECO:0000256" key="9">
    <source>
        <dbReference type="ARBA" id="ARBA00022692"/>
    </source>
</evidence>
<dbReference type="GO" id="GO:0005768">
    <property type="term" value="C:endosome"/>
    <property type="evidence" value="ECO:0007669"/>
    <property type="project" value="UniProtKB-SubCell"/>
</dbReference>
<keyword evidence="9 19" id="KW-0812">Transmembrane</keyword>
<evidence type="ECO:0000313" key="20">
    <source>
        <dbReference type="Proteomes" id="UP000079169"/>
    </source>
</evidence>
<dbReference type="RefSeq" id="XP_026677394.1">
    <property type="nucleotide sequence ID" value="XM_026821593.1"/>
</dbReference>
<evidence type="ECO:0000256" key="6">
    <source>
        <dbReference type="ARBA" id="ARBA00022568"/>
    </source>
</evidence>
<keyword evidence="11 19" id="KW-1133">Transmembrane helix</keyword>
<evidence type="ECO:0000256" key="17">
    <source>
        <dbReference type="ARBA" id="ARBA00034111"/>
    </source>
</evidence>
<dbReference type="GO" id="GO:0030672">
    <property type="term" value="C:synaptic vesicle membrane"/>
    <property type="evidence" value="ECO:0007669"/>
    <property type="project" value="UniProtKB-SubCell"/>
</dbReference>
<feature type="transmembrane region" description="Helical" evidence="19">
    <location>
        <begin position="38"/>
        <end position="59"/>
    </location>
</feature>
<evidence type="ECO:0000256" key="8">
    <source>
        <dbReference type="ARBA" id="ARBA00022673"/>
    </source>
</evidence>
<feature type="transmembrane region" description="Helical" evidence="19">
    <location>
        <begin position="65"/>
        <end position="90"/>
    </location>
</feature>
<evidence type="ECO:0000256" key="1">
    <source>
        <dbReference type="ARBA" id="ARBA00004177"/>
    </source>
</evidence>
<keyword evidence="7" id="KW-0254">Endocytosis</keyword>
<dbReference type="Proteomes" id="UP000079169">
    <property type="component" value="Unplaced"/>
</dbReference>
<organism evidence="20 21">
    <name type="scientific">Diaphorina citri</name>
    <name type="common">Asian citrus psyllid</name>
    <dbReference type="NCBI Taxonomy" id="121845"/>
    <lineage>
        <taxon>Eukaryota</taxon>
        <taxon>Metazoa</taxon>
        <taxon>Ecdysozoa</taxon>
        <taxon>Arthropoda</taxon>
        <taxon>Hexapoda</taxon>
        <taxon>Insecta</taxon>
        <taxon>Pterygota</taxon>
        <taxon>Neoptera</taxon>
        <taxon>Paraneoptera</taxon>
        <taxon>Hemiptera</taxon>
        <taxon>Sternorrhyncha</taxon>
        <taxon>Psylloidea</taxon>
        <taxon>Psyllidae</taxon>
        <taxon>Diaphorininae</taxon>
        <taxon>Diaphorina</taxon>
    </lineage>
</organism>
<reference evidence="21" key="1">
    <citation type="submission" date="2025-08" db="UniProtKB">
        <authorList>
            <consortium name="RefSeq"/>
        </authorList>
    </citation>
    <scope>IDENTIFICATION</scope>
</reference>
<keyword evidence="5" id="KW-0813">Transport</keyword>
<dbReference type="GO" id="GO:0006897">
    <property type="term" value="P:endocytosis"/>
    <property type="evidence" value="ECO:0007669"/>
    <property type="project" value="UniProtKB-KW"/>
</dbReference>
<feature type="transmembrane region" description="Helical" evidence="19">
    <location>
        <begin position="111"/>
        <end position="144"/>
    </location>
</feature>
<evidence type="ECO:0000256" key="11">
    <source>
        <dbReference type="ARBA" id="ARBA00022989"/>
    </source>
</evidence>